<evidence type="ECO:0000313" key="16">
    <source>
        <dbReference type="EMBL" id="PSR56004.1"/>
    </source>
</evidence>
<evidence type="ECO:0000259" key="15">
    <source>
        <dbReference type="PROSITE" id="PS51163"/>
    </source>
</evidence>
<feature type="binding site" evidence="14">
    <location>
        <position position="187"/>
    </location>
    <ligand>
        <name>ATP</name>
        <dbReference type="ChEBI" id="CHEBI:30616"/>
    </ligand>
</feature>
<feature type="binding site" evidence="14">
    <location>
        <position position="27"/>
    </location>
    <ligand>
        <name>L-threonine</name>
        <dbReference type="ChEBI" id="CHEBI:57926"/>
    </ligand>
</feature>
<comment type="caution">
    <text evidence="16">The sequence shown here is derived from an EMBL/GenBank/DDBJ whole genome shotgun (WGS) entry which is preliminary data.</text>
</comment>
<comment type="function">
    <text evidence="13">Required for the formation of a threonylcarbamoyl group on adenosine at position 37 (t(6)A37) in tRNAs that read codons beginning with adenine.</text>
</comment>
<dbReference type="InterPro" id="IPR050156">
    <property type="entry name" value="TC-AMP_synthase_SUA5"/>
</dbReference>
<dbReference type="PANTHER" id="PTHR17490">
    <property type="entry name" value="SUA5"/>
    <property type="match status" value="1"/>
</dbReference>
<evidence type="ECO:0000256" key="13">
    <source>
        <dbReference type="PIRNR" id="PIRNR004930"/>
    </source>
</evidence>
<comment type="similarity">
    <text evidence="2 13">Belongs to the SUA5 family.</text>
</comment>
<protein>
    <recommendedName>
        <fullName evidence="4 13">Threonylcarbamoyl-AMP synthase</fullName>
        <shortName evidence="13">TC-AMP synthase</shortName>
        <ecNumber evidence="3 13">2.7.7.87</ecNumber>
    </recommendedName>
    <alternativeName>
        <fullName evidence="11 13">L-threonylcarbamoyladenylate synthase</fullName>
    </alternativeName>
</protein>
<evidence type="ECO:0000256" key="5">
    <source>
        <dbReference type="ARBA" id="ARBA00022490"/>
    </source>
</evidence>
<comment type="subcellular location">
    <subcellularLocation>
        <location evidence="1 13">Cytoplasm</location>
    </subcellularLocation>
</comment>
<feature type="binding site" evidence="14">
    <location>
        <position position="143"/>
    </location>
    <ligand>
        <name>ATP</name>
        <dbReference type="ChEBI" id="CHEBI:30616"/>
    </ligand>
</feature>
<feature type="binding site" evidence="14">
    <location>
        <position position="224"/>
    </location>
    <ligand>
        <name>ATP</name>
        <dbReference type="ChEBI" id="CHEBI:30616"/>
    </ligand>
</feature>
<dbReference type="Gene3D" id="3.90.870.10">
    <property type="entry name" value="DHBP synthase"/>
    <property type="match status" value="1"/>
</dbReference>
<reference evidence="16 17" key="1">
    <citation type="submission" date="2018-03" db="EMBL/GenBank/DDBJ databases">
        <title>Adhaeribacter sp. HMF7605 Genome sequencing and assembly.</title>
        <authorList>
            <person name="Kang H."/>
            <person name="Kang J."/>
            <person name="Cha I."/>
            <person name="Kim H."/>
            <person name="Joh K."/>
        </authorList>
    </citation>
    <scope>NUCLEOTIDE SEQUENCE [LARGE SCALE GENOMIC DNA]</scope>
    <source>
        <strain evidence="16 17">HMF7605</strain>
    </source>
</reference>
<evidence type="ECO:0000256" key="9">
    <source>
        <dbReference type="ARBA" id="ARBA00022741"/>
    </source>
</evidence>
<dbReference type="PANTHER" id="PTHR17490:SF16">
    <property type="entry name" value="THREONYLCARBAMOYL-AMP SYNTHASE"/>
    <property type="match status" value="1"/>
</dbReference>
<keyword evidence="9 13" id="KW-0547">Nucleotide-binding</keyword>
<keyword evidence="5 13" id="KW-0963">Cytoplasm</keyword>
<dbReference type="EMBL" id="PYFT01000001">
    <property type="protein sequence ID" value="PSR56004.1"/>
    <property type="molecule type" value="Genomic_DNA"/>
</dbReference>
<dbReference type="PIRSF" id="PIRSF004930">
    <property type="entry name" value="Tln_factor_SUA5"/>
    <property type="match status" value="1"/>
</dbReference>
<comment type="catalytic activity">
    <reaction evidence="12 13">
        <text>L-threonine + hydrogencarbonate + ATP = L-threonylcarbamoyladenylate + diphosphate + H2O</text>
        <dbReference type="Rhea" id="RHEA:36407"/>
        <dbReference type="ChEBI" id="CHEBI:15377"/>
        <dbReference type="ChEBI" id="CHEBI:17544"/>
        <dbReference type="ChEBI" id="CHEBI:30616"/>
        <dbReference type="ChEBI" id="CHEBI:33019"/>
        <dbReference type="ChEBI" id="CHEBI:57926"/>
        <dbReference type="ChEBI" id="CHEBI:73682"/>
        <dbReference type="EC" id="2.7.7.87"/>
    </reaction>
</comment>
<dbReference type="SUPFAM" id="SSF55821">
    <property type="entry name" value="YrdC/RibB"/>
    <property type="match status" value="1"/>
</dbReference>
<dbReference type="InterPro" id="IPR010923">
    <property type="entry name" value="T(6)A37_SUA5"/>
</dbReference>
<name>A0A2T2YKG1_9BACT</name>
<evidence type="ECO:0000313" key="17">
    <source>
        <dbReference type="Proteomes" id="UP000240357"/>
    </source>
</evidence>
<evidence type="ECO:0000256" key="3">
    <source>
        <dbReference type="ARBA" id="ARBA00012584"/>
    </source>
</evidence>
<feature type="domain" description="YrdC-like" evidence="15">
    <location>
        <begin position="5"/>
        <end position="191"/>
    </location>
</feature>
<evidence type="ECO:0000256" key="4">
    <source>
        <dbReference type="ARBA" id="ARBA00015492"/>
    </source>
</evidence>
<dbReference type="InterPro" id="IPR006070">
    <property type="entry name" value="Sua5-like_dom"/>
</dbReference>
<dbReference type="GO" id="GO:0008033">
    <property type="term" value="P:tRNA processing"/>
    <property type="evidence" value="ECO:0007669"/>
    <property type="project" value="UniProtKB-KW"/>
</dbReference>
<evidence type="ECO:0000256" key="12">
    <source>
        <dbReference type="ARBA" id="ARBA00048366"/>
    </source>
</evidence>
<dbReference type="Pfam" id="PF03481">
    <property type="entry name" value="Sua5_C"/>
    <property type="match status" value="1"/>
</dbReference>
<dbReference type="EC" id="2.7.7.87" evidence="3 13"/>
<evidence type="ECO:0000256" key="14">
    <source>
        <dbReference type="PIRSR" id="PIRSR004930-1"/>
    </source>
</evidence>
<dbReference type="FunFam" id="3.90.870.10:FF:000009">
    <property type="entry name" value="Threonylcarbamoyl-AMP synthase, putative"/>
    <property type="match status" value="1"/>
</dbReference>
<dbReference type="GO" id="GO:0003725">
    <property type="term" value="F:double-stranded RNA binding"/>
    <property type="evidence" value="ECO:0007669"/>
    <property type="project" value="UniProtKB-UniRule"/>
</dbReference>
<evidence type="ECO:0000256" key="10">
    <source>
        <dbReference type="ARBA" id="ARBA00022840"/>
    </source>
</evidence>
<keyword evidence="10 13" id="KW-0067">ATP-binding</keyword>
<feature type="binding site" evidence="14">
    <location>
        <position position="135"/>
    </location>
    <ligand>
        <name>ATP</name>
        <dbReference type="ChEBI" id="CHEBI:30616"/>
    </ligand>
</feature>
<dbReference type="GO" id="GO:0000049">
    <property type="term" value="F:tRNA binding"/>
    <property type="evidence" value="ECO:0007669"/>
    <property type="project" value="TreeGrafter"/>
</dbReference>
<dbReference type="Proteomes" id="UP000240357">
    <property type="component" value="Unassembled WGS sequence"/>
</dbReference>
<dbReference type="NCBIfam" id="TIGR00057">
    <property type="entry name" value="L-threonylcarbamoyladenylate synthase"/>
    <property type="match status" value="1"/>
</dbReference>
<dbReference type="InterPro" id="IPR038385">
    <property type="entry name" value="Sua5/YwlC_C"/>
</dbReference>
<dbReference type="AlphaFoldDB" id="A0A2T2YKG1"/>
<keyword evidence="7 13" id="KW-0819">tRNA processing</keyword>
<evidence type="ECO:0000256" key="8">
    <source>
        <dbReference type="ARBA" id="ARBA00022695"/>
    </source>
</evidence>
<keyword evidence="8 13" id="KW-0548">Nucleotidyltransferase</keyword>
<evidence type="ECO:0000256" key="1">
    <source>
        <dbReference type="ARBA" id="ARBA00004496"/>
    </source>
</evidence>
<feature type="binding site" evidence="14">
    <location>
        <position position="59"/>
    </location>
    <ligand>
        <name>ATP</name>
        <dbReference type="ChEBI" id="CHEBI:30616"/>
    </ligand>
</feature>
<dbReference type="Gene3D" id="3.40.50.11030">
    <property type="entry name" value="Threonylcarbamoyl-AMP synthase, C-terminal domain"/>
    <property type="match status" value="1"/>
</dbReference>
<sequence>MAIIGTDTEQAANLLRAGQLVSIPTETVYGLAANAYLEEAVVSIFEAKQRPAFDPLIVHTHSIQELNKIAVNIPQRAYQLAEAFMPGPVTLILPRHPKIPLLVTSGNESVGVRIPNHPLTLSLLQQLDFPVAAPSANPFGYVSPTTAQHVEQQLGDRIPYIIDGGPCQIGIESTIINLVNNEVEILRLGGLAIEEIETVIKQPVKYVKTSSSNPKAPGMLSSHYAPRKKVLLGNIRENLKNYNPERTGILSFQNVWEQVPRNQQFILAPNGDTNEAARNLFAALRQLDSLSIDIILAELVPETGLGKAINDRLIRASF</sequence>
<dbReference type="InterPro" id="IPR005145">
    <property type="entry name" value="Sua5_C"/>
</dbReference>
<dbReference type="GO" id="GO:0006450">
    <property type="term" value="P:regulation of translational fidelity"/>
    <property type="evidence" value="ECO:0007669"/>
    <property type="project" value="TreeGrafter"/>
</dbReference>
<proteinExistence type="inferred from homology"/>
<dbReference type="Pfam" id="PF01300">
    <property type="entry name" value="Sua5_yciO_yrdC"/>
    <property type="match status" value="1"/>
</dbReference>
<organism evidence="16 17">
    <name type="scientific">Adhaeribacter arboris</name>
    <dbReference type="NCBI Taxonomy" id="2072846"/>
    <lineage>
        <taxon>Bacteria</taxon>
        <taxon>Pseudomonadati</taxon>
        <taxon>Bacteroidota</taxon>
        <taxon>Cytophagia</taxon>
        <taxon>Cytophagales</taxon>
        <taxon>Hymenobacteraceae</taxon>
        <taxon>Adhaeribacter</taxon>
    </lineage>
</organism>
<dbReference type="GO" id="GO:0005737">
    <property type="term" value="C:cytoplasm"/>
    <property type="evidence" value="ECO:0007669"/>
    <property type="project" value="UniProtKB-SubCell"/>
</dbReference>
<dbReference type="GO" id="GO:0005524">
    <property type="term" value="F:ATP binding"/>
    <property type="evidence" value="ECO:0007669"/>
    <property type="project" value="UniProtKB-UniRule"/>
</dbReference>
<dbReference type="PROSITE" id="PS51163">
    <property type="entry name" value="YRDC"/>
    <property type="match status" value="1"/>
</dbReference>
<feature type="binding site" evidence="14">
    <location>
        <position position="133"/>
    </location>
    <ligand>
        <name>L-threonine</name>
        <dbReference type="ChEBI" id="CHEBI:57926"/>
    </ligand>
</feature>
<keyword evidence="6 13" id="KW-0808">Transferase</keyword>
<evidence type="ECO:0000256" key="7">
    <source>
        <dbReference type="ARBA" id="ARBA00022694"/>
    </source>
</evidence>
<feature type="binding site" evidence="14">
    <location>
        <position position="50"/>
    </location>
    <ligand>
        <name>ATP</name>
        <dbReference type="ChEBI" id="CHEBI:30616"/>
    </ligand>
</feature>
<evidence type="ECO:0000256" key="2">
    <source>
        <dbReference type="ARBA" id="ARBA00007663"/>
    </source>
</evidence>
<gene>
    <name evidence="16" type="ORF">AHMF7605_22140</name>
</gene>
<evidence type="ECO:0000256" key="6">
    <source>
        <dbReference type="ARBA" id="ARBA00022679"/>
    </source>
</evidence>
<accession>A0A2T2YKG1</accession>
<dbReference type="InterPro" id="IPR017945">
    <property type="entry name" value="DHBP_synth_RibB-like_a/b_dom"/>
</dbReference>
<evidence type="ECO:0000256" key="11">
    <source>
        <dbReference type="ARBA" id="ARBA00029774"/>
    </source>
</evidence>
<dbReference type="OrthoDB" id="9814580at2"/>
<feature type="binding site" evidence="14">
    <location>
        <position position="173"/>
    </location>
    <ligand>
        <name>L-threonine</name>
        <dbReference type="ChEBI" id="CHEBI:57926"/>
    </ligand>
</feature>
<feature type="binding site" evidence="14">
    <location>
        <position position="113"/>
    </location>
    <ligand>
        <name>L-threonine</name>
        <dbReference type="ChEBI" id="CHEBI:57926"/>
    </ligand>
</feature>
<dbReference type="RefSeq" id="WP_106932182.1">
    <property type="nucleotide sequence ID" value="NZ_PYFT01000001.1"/>
</dbReference>
<keyword evidence="17" id="KW-1185">Reference proteome</keyword>
<dbReference type="GO" id="GO:0061710">
    <property type="term" value="F:L-threonylcarbamoyladenylate synthase"/>
    <property type="evidence" value="ECO:0007669"/>
    <property type="project" value="UniProtKB-EC"/>
</dbReference>